<keyword evidence="6" id="KW-0533">Nickel</keyword>
<evidence type="ECO:0000256" key="1">
    <source>
        <dbReference type="ARBA" id="ARBA00002510"/>
    </source>
</evidence>
<evidence type="ECO:0000256" key="6">
    <source>
        <dbReference type="ARBA" id="ARBA00022596"/>
    </source>
</evidence>
<evidence type="ECO:0000256" key="3">
    <source>
        <dbReference type="ARBA" id="ARBA00022426"/>
    </source>
</evidence>
<dbReference type="PANTHER" id="PTHR40659:SF1">
    <property type="entry name" value="NICKEL_COBALT EFFLUX SYSTEM RCNA"/>
    <property type="match status" value="1"/>
</dbReference>
<proteinExistence type="predicted"/>
<keyword evidence="9" id="KW-0406">Ion transport</keyword>
<evidence type="ECO:0008006" key="16">
    <source>
        <dbReference type="Google" id="ProtNLM"/>
    </source>
</evidence>
<evidence type="ECO:0000256" key="8">
    <source>
        <dbReference type="ARBA" id="ARBA00022989"/>
    </source>
</evidence>
<evidence type="ECO:0000256" key="2">
    <source>
        <dbReference type="ARBA" id="ARBA00004651"/>
    </source>
</evidence>
<feature type="transmembrane region" description="Helical" evidence="14">
    <location>
        <begin position="287"/>
        <end position="312"/>
    </location>
</feature>
<comment type="function">
    <text evidence="1">Efflux system for nickel and cobalt.</text>
</comment>
<keyword evidence="10" id="KW-0921">Nickel transport</keyword>
<accession>X0RKB1</accession>
<dbReference type="GO" id="GO:0015099">
    <property type="term" value="F:nickel cation transmembrane transporter activity"/>
    <property type="evidence" value="ECO:0007669"/>
    <property type="project" value="InterPro"/>
</dbReference>
<keyword evidence="4" id="KW-0813">Transport</keyword>
<keyword evidence="3" id="KW-0171">Cobalt transport</keyword>
<protein>
    <recommendedName>
        <fullName evidence="16">Nickel/cobalt efflux system</fullName>
    </recommendedName>
</protein>
<feature type="transmembrane region" description="Helical" evidence="14">
    <location>
        <begin position="74"/>
        <end position="97"/>
    </location>
</feature>
<evidence type="ECO:0000256" key="14">
    <source>
        <dbReference type="SAM" id="Phobius"/>
    </source>
</evidence>
<evidence type="ECO:0000256" key="5">
    <source>
        <dbReference type="ARBA" id="ARBA00022475"/>
    </source>
</evidence>
<evidence type="ECO:0000256" key="7">
    <source>
        <dbReference type="ARBA" id="ARBA00022692"/>
    </source>
</evidence>
<feature type="region of interest" description="Disordered" evidence="13">
    <location>
        <begin position="159"/>
        <end position="193"/>
    </location>
</feature>
<dbReference type="InterPro" id="IPR011541">
    <property type="entry name" value="Ni/Co_transpt_high_affinity"/>
</dbReference>
<keyword evidence="7 14" id="KW-0812">Transmembrane</keyword>
<sequence>MGVFAWVLDKQQGLQRMLATSVRGLKTDNPMAGAVTLAALSFLYGILHAVGPGHGKTIISSYVVANEETVRRGVIISFIAAGLQALTAVALVGLLLFGLNASGLQVNAWSDQLESVSYAMIALVGLYLLTTQLLRLWRSWRGVPAAHAADEQLAHSRVEHHPHDHDHHHHGDAHDHEHHDDGHDHHHHHHAAGEACDHIVDARQLAGPFSWRKVMAVVFSVGIRPCTGAILVLVFAVTQGVFWAGVAATFAMALGTAITVAALATLTLGSRELALKLGGANSAWANAVWTICTIGGATIILLFGAVLFAASLGPSRPF</sequence>
<feature type="transmembrane region" description="Helical" evidence="14">
    <location>
        <begin position="117"/>
        <end position="137"/>
    </location>
</feature>
<keyword evidence="12" id="KW-0170">Cobalt</keyword>
<evidence type="ECO:0000256" key="12">
    <source>
        <dbReference type="ARBA" id="ARBA00023285"/>
    </source>
</evidence>
<feature type="transmembrane region" description="Helical" evidence="14">
    <location>
        <begin position="242"/>
        <end position="266"/>
    </location>
</feature>
<dbReference type="GO" id="GO:0046583">
    <property type="term" value="F:monoatomic cation efflux transmembrane transporter activity"/>
    <property type="evidence" value="ECO:0007669"/>
    <property type="project" value="TreeGrafter"/>
</dbReference>
<dbReference type="Pfam" id="PF03824">
    <property type="entry name" value="NicO"/>
    <property type="match status" value="1"/>
</dbReference>
<organism evidence="15">
    <name type="scientific">marine sediment metagenome</name>
    <dbReference type="NCBI Taxonomy" id="412755"/>
    <lineage>
        <taxon>unclassified sequences</taxon>
        <taxon>metagenomes</taxon>
        <taxon>ecological metagenomes</taxon>
    </lineage>
</organism>
<evidence type="ECO:0000256" key="11">
    <source>
        <dbReference type="ARBA" id="ARBA00023136"/>
    </source>
</evidence>
<evidence type="ECO:0000313" key="15">
    <source>
        <dbReference type="EMBL" id="GAF69269.1"/>
    </source>
</evidence>
<evidence type="ECO:0000256" key="13">
    <source>
        <dbReference type="SAM" id="MobiDB-lite"/>
    </source>
</evidence>
<dbReference type="PANTHER" id="PTHR40659">
    <property type="entry name" value="NICKEL/COBALT EFFLUX SYSTEM RCNA"/>
    <property type="match status" value="1"/>
</dbReference>
<feature type="transmembrane region" description="Helical" evidence="14">
    <location>
        <begin position="31"/>
        <end position="53"/>
    </location>
</feature>
<keyword evidence="8 14" id="KW-1133">Transmembrane helix</keyword>
<dbReference type="GO" id="GO:0005886">
    <property type="term" value="C:plasma membrane"/>
    <property type="evidence" value="ECO:0007669"/>
    <property type="project" value="UniProtKB-SubCell"/>
</dbReference>
<comment type="subcellular location">
    <subcellularLocation>
        <location evidence="2">Cell membrane</location>
        <topology evidence="2">Multi-pass membrane protein</topology>
    </subcellularLocation>
</comment>
<comment type="caution">
    <text evidence="15">The sequence shown here is derived from an EMBL/GenBank/DDBJ whole genome shotgun (WGS) entry which is preliminary data.</text>
</comment>
<keyword evidence="11 14" id="KW-0472">Membrane</keyword>
<dbReference type="GO" id="GO:0006824">
    <property type="term" value="P:cobalt ion transport"/>
    <property type="evidence" value="ECO:0007669"/>
    <property type="project" value="UniProtKB-KW"/>
</dbReference>
<feature type="transmembrane region" description="Helical" evidence="14">
    <location>
        <begin position="214"/>
        <end position="236"/>
    </location>
</feature>
<dbReference type="AlphaFoldDB" id="X0RKB1"/>
<dbReference type="EMBL" id="BARS01003860">
    <property type="protein sequence ID" value="GAF69269.1"/>
    <property type="molecule type" value="Genomic_DNA"/>
</dbReference>
<dbReference type="GO" id="GO:0032025">
    <property type="term" value="P:response to cobalt ion"/>
    <property type="evidence" value="ECO:0007669"/>
    <property type="project" value="TreeGrafter"/>
</dbReference>
<keyword evidence="5" id="KW-1003">Cell membrane</keyword>
<dbReference type="GO" id="GO:0010045">
    <property type="term" value="P:response to nickel cation"/>
    <property type="evidence" value="ECO:0007669"/>
    <property type="project" value="TreeGrafter"/>
</dbReference>
<name>X0RKB1_9ZZZZ</name>
<evidence type="ECO:0000256" key="10">
    <source>
        <dbReference type="ARBA" id="ARBA00023112"/>
    </source>
</evidence>
<evidence type="ECO:0000256" key="9">
    <source>
        <dbReference type="ARBA" id="ARBA00023065"/>
    </source>
</evidence>
<dbReference type="InterPro" id="IPR051224">
    <property type="entry name" value="NiCoT_RcnA"/>
</dbReference>
<reference evidence="15" key="1">
    <citation type="journal article" date="2014" name="Front. Microbiol.">
        <title>High frequency of phylogenetically diverse reductive dehalogenase-homologous genes in deep subseafloor sedimentary metagenomes.</title>
        <authorList>
            <person name="Kawai M."/>
            <person name="Futagami T."/>
            <person name="Toyoda A."/>
            <person name="Takaki Y."/>
            <person name="Nishi S."/>
            <person name="Hori S."/>
            <person name="Arai W."/>
            <person name="Tsubouchi T."/>
            <person name="Morono Y."/>
            <person name="Uchiyama I."/>
            <person name="Ito T."/>
            <person name="Fujiyama A."/>
            <person name="Inagaki F."/>
            <person name="Takami H."/>
        </authorList>
    </citation>
    <scope>NUCLEOTIDE SEQUENCE</scope>
    <source>
        <strain evidence="15">Expedition CK06-06</strain>
    </source>
</reference>
<gene>
    <name evidence="15" type="ORF">S01H1_07490</name>
</gene>
<feature type="compositionally biased region" description="Basic and acidic residues" evidence="13">
    <location>
        <begin position="172"/>
        <end position="184"/>
    </location>
</feature>
<evidence type="ECO:0000256" key="4">
    <source>
        <dbReference type="ARBA" id="ARBA00022448"/>
    </source>
</evidence>